<keyword evidence="1" id="KW-0472">Membrane</keyword>
<keyword evidence="3" id="KW-1185">Reference proteome</keyword>
<feature type="transmembrane region" description="Helical" evidence="1">
    <location>
        <begin position="12"/>
        <end position="30"/>
    </location>
</feature>
<sequence length="172" mass="20170">MIAQLSYKRRFFLVLIVMIMLILVLYKKTYSPIFQLRSELQVSEKLMTNSEASLEEIQALQHELNGLDMIIGNSENHAFIQQKILRFITNRSLNISVISMEDTHVFEEKIFTVFTNKIVLKGTYENLLKLMYMMEKEFAASKIASAKFVSKKDYNTNKTELLLELYFQNYGK</sequence>
<keyword evidence="1" id="KW-0812">Transmembrane</keyword>
<evidence type="ECO:0008006" key="4">
    <source>
        <dbReference type="Google" id="ProtNLM"/>
    </source>
</evidence>
<comment type="caution">
    <text evidence="2">The sequence shown here is derived from an EMBL/GenBank/DDBJ whole genome shotgun (WGS) entry which is preliminary data.</text>
</comment>
<dbReference type="RefSeq" id="WP_187563088.1">
    <property type="nucleotide sequence ID" value="NZ_JACGWS010000009.1"/>
</dbReference>
<name>A0ABR7QCH9_9FLAO</name>
<evidence type="ECO:0000313" key="3">
    <source>
        <dbReference type="Proteomes" id="UP000619238"/>
    </source>
</evidence>
<keyword evidence="1" id="KW-1133">Transmembrane helix</keyword>
<reference evidence="2 3" key="1">
    <citation type="submission" date="2020-07" db="EMBL/GenBank/DDBJ databases">
        <title>Description of Kordia aestuariivivens sp. nov., isolated from a tidal flat.</title>
        <authorList>
            <person name="Park S."/>
            <person name="Yoon J.-H."/>
        </authorList>
    </citation>
    <scope>NUCLEOTIDE SEQUENCE [LARGE SCALE GENOMIC DNA]</scope>
    <source>
        <strain evidence="2 3">YSTF-M3</strain>
    </source>
</reference>
<dbReference type="EMBL" id="JACGWS010000009">
    <property type="protein sequence ID" value="MBC8756049.1"/>
    <property type="molecule type" value="Genomic_DNA"/>
</dbReference>
<proteinExistence type="predicted"/>
<organism evidence="2 3">
    <name type="scientific">Kordia aestuariivivens</name>
    <dbReference type="NCBI Taxonomy" id="2759037"/>
    <lineage>
        <taxon>Bacteria</taxon>
        <taxon>Pseudomonadati</taxon>
        <taxon>Bacteroidota</taxon>
        <taxon>Flavobacteriia</taxon>
        <taxon>Flavobacteriales</taxon>
        <taxon>Flavobacteriaceae</taxon>
        <taxon>Kordia</taxon>
    </lineage>
</organism>
<evidence type="ECO:0000313" key="2">
    <source>
        <dbReference type="EMBL" id="MBC8756049.1"/>
    </source>
</evidence>
<accession>A0ABR7QCH9</accession>
<dbReference type="Proteomes" id="UP000619238">
    <property type="component" value="Unassembled WGS sequence"/>
</dbReference>
<evidence type="ECO:0000256" key="1">
    <source>
        <dbReference type="SAM" id="Phobius"/>
    </source>
</evidence>
<protein>
    <recommendedName>
        <fullName evidence="4">General secretion pathway protein</fullName>
    </recommendedName>
</protein>
<gene>
    <name evidence="2" type="ORF">H2O64_15330</name>
</gene>